<accession>A0A0D1CSC1</accession>
<dbReference type="RefSeq" id="XP_011389119.1">
    <property type="nucleotide sequence ID" value="XM_011390817.1"/>
</dbReference>
<dbReference type="GeneID" id="23563429"/>
<name>A0A0D1CSC1_MYCMD</name>
<organism evidence="1 2">
    <name type="scientific">Mycosarcoma maydis</name>
    <name type="common">Corn smut fungus</name>
    <name type="synonym">Ustilago maydis</name>
    <dbReference type="NCBI Taxonomy" id="5270"/>
    <lineage>
        <taxon>Eukaryota</taxon>
        <taxon>Fungi</taxon>
        <taxon>Dikarya</taxon>
        <taxon>Basidiomycota</taxon>
        <taxon>Ustilaginomycotina</taxon>
        <taxon>Ustilaginomycetes</taxon>
        <taxon>Ustilaginales</taxon>
        <taxon>Ustilaginaceae</taxon>
        <taxon>Mycosarcoma</taxon>
    </lineage>
</organism>
<dbReference type="AlphaFoldDB" id="A0A0D1CSC1"/>
<keyword evidence="2" id="KW-1185">Reference proteome</keyword>
<dbReference type="VEuPathDB" id="FungiDB:UMAG_02759"/>
<dbReference type="InParanoid" id="A0A0D1CSC1"/>
<protein>
    <submittedName>
        <fullName evidence="1">Uncharacterized protein</fullName>
    </submittedName>
</protein>
<evidence type="ECO:0000313" key="2">
    <source>
        <dbReference type="Proteomes" id="UP000000561"/>
    </source>
</evidence>
<evidence type="ECO:0000313" key="1">
    <source>
        <dbReference type="EMBL" id="KIS69428.1"/>
    </source>
</evidence>
<dbReference type="EMBL" id="CM003145">
    <property type="protein sequence ID" value="KIS69428.1"/>
    <property type="molecule type" value="Genomic_DNA"/>
</dbReference>
<proteinExistence type="predicted"/>
<sequence length="169" mass="19291">MTVQSVSKEQQQMPLPLQTIFAASKRDVQYADERRSSTQTPSTFTSAGTLHMDLRDALRFETATATQLNVIAHKPGQAQTIRDWFPLTIAHLSHRVLYENLPIRVEPWCMQRQIQSNRGFHAQAHADENSRFSCQLPHSHHELRNTDREYLTLAKSSANQHAKHSCTAC</sequence>
<dbReference type="KEGG" id="uma:UMAG_02759"/>
<reference evidence="1 2" key="1">
    <citation type="journal article" date="2006" name="Nature">
        <title>Insights from the genome of the biotrophic fungal plant pathogen Ustilago maydis.</title>
        <authorList>
            <person name="Kamper J."/>
            <person name="Kahmann R."/>
            <person name="Bolker M."/>
            <person name="Ma L.J."/>
            <person name="Brefort T."/>
            <person name="Saville B.J."/>
            <person name="Banuett F."/>
            <person name="Kronstad J.W."/>
            <person name="Gold S.E."/>
            <person name="Muller O."/>
            <person name="Perlin M.H."/>
            <person name="Wosten H.A."/>
            <person name="de Vries R."/>
            <person name="Ruiz-Herrera J."/>
            <person name="Reynaga-Pena C.G."/>
            <person name="Snetselaar K."/>
            <person name="McCann M."/>
            <person name="Perez-Martin J."/>
            <person name="Feldbrugge M."/>
            <person name="Basse C.W."/>
            <person name="Steinberg G."/>
            <person name="Ibeas J.I."/>
            <person name="Holloman W."/>
            <person name="Guzman P."/>
            <person name="Farman M."/>
            <person name="Stajich J.E."/>
            <person name="Sentandreu R."/>
            <person name="Gonzalez-Prieto J.M."/>
            <person name="Kennell J.C."/>
            <person name="Molina L."/>
            <person name="Schirawski J."/>
            <person name="Mendoza-Mendoza A."/>
            <person name="Greilinger D."/>
            <person name="Munch K."/>
            <person name="Rossel N."/>
            <person name="Scherer M."/>
            <person name="Vranes M."/>
            <person name="Ladendorf O."/>
            <person name="Vincon V."/>
            <person name="Fuchs U."/>
            <person name="Sandrock B."/>
            <person name="Meng S."/>
            <person name="Ho E.C."/>
            <person name="Cahill M.J."/>
            <person name="Boyce K.J."/>
            <person name="Klose J."/>
            <person name="Klosterman S.J."/>
            <person name="Deelstra H.J."/>
            <person name="Ortiz-Castellanos L."/>
            <person name="Li W."/>
            <person name="Sanchez-Alonso P."/>
            <person name="Schreier P.H."/>
            <person name="Hauser-Hahn I."/>
            <person name="Vaupel M."/>
            <person name="Koopmann E."/>
            <person name="Friedrich G."/>
            <person name="Voss H."/>
            <person name="Schluter T."/>
            <person name="Margolis J."/>
            <person name="Platt D."/>
            <person name="Swimmer C."/>
            <person name="Gnirke A."/>
            <person name="Chen F."/>
            <person name="Vysotskaia V."/>
            <person name="Mannhaupt G."/>
            <person name="Guldener U."/>
            <person name="Munsterkotter M."/>
            <person name="Haase D."/>
            <person name="Oesterheld M."/>
            <person name="Mewes H.W."/>
            <person name="Mauceli E.W."/>
            <person name="DeCaprio D."/>
            <person name="Wade C.M."/>
            <person name="Butler J."/>
            <person name="Young S."/>
            <person name="Jaffe D.B."/>
            <person name="Calvo S."/>
            <person name="Nusbaum C."/>
            <person name="Galagan J."/>
            <person name="Birren B.W."/>
        </authorList>
    </citation>
    <scope>NUCLEOTIDE SEQUENCE [LARGE SCALE GENOMIC DNA]</scope>
    <source>
        <strain evidence="2">DSM 14603 / FGSC 9021 / UM521</strain>
    </source>
</reference>
<dbReference type="Proteomes" id="UP000000561">
    <property type="component" value="Chromosome 6"/>
</dbReference>
<gene>
    <name evidence="1" type="ORF">UMAG_02759</name>
</gene>